<reference evidence="4 5" key="1">
    <citation type="submission" date="2024-09" db="EMBL/GenBank/DDBJ databases">
        <authorList>
            <person name="Sun Q."/>
            <person name="Mori K."/>
        </authorList>
    </citation>
    <scope>NUCLEOTIDE SEQUENCE [LARGE SCALE GENOMIC DNA]</scope>
    <source>
        <strain evidence="4 5">JCM 3028</strain>
    </source>
</reference>
<dbReference type="RefSeq" id="WP_386161220.1">
    <property type="nucleotide sequence ID" value="NZ_JBHMBS010000021.1"/>
</dbReference>
<proteinExistence type="predicted"/>
<feature type="chain" id="PRO_5047144807" evidence="2">
    <location>
        <begin position="36"/>
        <end position="365"/>
    </location>
</feature>
<keyword evidence="5" id="KW-1185">Reference proteome</keyword>
<dbReference type="InterPro" id="IPR050266">
    <property type="entry name" value="AB_hydrolase_sf"/>
</dbReference>
<keyword evidence="2" id="KW-0732">Signal</keyword>
<keyword evidence="1 4" id="KW-0378">Hydrolase</keyword>
<dbReference type="PROSITE" id="PS51257">
    <property type="entry name" value="PROKAR_LIPOPROTEIN"/>
    <property type="match status" value="1"/>
</dbReference>
<dbReference type="InterPro" id="IPR000639">
    <property type="entry name" value="Epox_hydrolase-like"/>
</dbReference>
<dbReference type="InterPro" id="IPR000073">
    <property type="entry name" value="AB_hydrolase_1"/>
</dbReference>
<organism evidence="4 5">
    <name type="scientific">Streptosporangium vulgare</name>
    <dbReference type="NCBI Taxonomy" id="46190"/>
    <lineage>
        <taxon>Bacteria</taxon>
        <taxon>Bacillati</taxon>
        <taxon>Actinomycetota</taxon>
        <taxon>Actinomycetes</taxon>
        <taxon>Streptosporangiales</taxon>
        <taxon>Streptosporangiaceae</taxon>
        <taxon>Streptosporangium</taxon>
    </lineage>
</organism>
<comment type="caution">
    <text evidence="4">The sequence shown here is derived from an EMBL/GenBank/DDBJ whole genome shotgun (WGS) entry which is preliminary data.</text>
</comment>
<dbReference type="GO" id="GO:0016787">
    <property type="term" value="F:hydrolase activity"/>
    <property type="evidence" value="ECO:0007669"/>
    <property type="project" value="UniProtKB-KW"/>
</dbReference>
<dbReference type="Pfam" id="PF00561">
    <property type="entry name" value="Abhydrolase_1"/>
    <property type="match status" value="1"/>
</dbReference>
<dbReference type="InterPro" id="IPR029058">
    <property type="entry name" value="AB_hydrolase_fold"/>
</dbReference>
<dbReference type="PANTHER" id="PTHR43798:SF31">
    <property type="entry name" value="AB HYDROLASE SUPERFAMILY PROTEIN YCLE"/>
    <property type="match status" value="1"/>
</dbReference>
<feature type="domain" description="AB hydrolase-1" evidence="3">
    <location>
        <begin position="105"/>
        <end position="351"/>
    </location>
</feature>
<name>A0ABV5TMX9_9ACTN</name>
<evidence type="ECO:0000256" key="2">
    <source>
        <dbReference type="SAM" id="SignalP"/>
    </source>
</evidence>
<accession>A0ABV5TMX9</accession>
<feature type="signal peptide" evidence="2">
    <location>
        <begin position="1"/>
        <end position="35"/>
    </location>
</feature>
<dbReference type="PRINTS" id="PR00111">
    <property type="entry name" value="ABHYDROLASE"/>
</dbReference>
<dbReference type="EMBL" id="JBHMBS010000021">
    <property type="protein sequence ID" value="MFB9680231.1"/>
    <property type="molecule type" value="Genomic_DNA"/>
</dbReference>
<evidence type="ECO:0000313" key="4">
    <source>
        <dbReference type="EMBL" id="MFB9680231.1"/>
    </source>
</evidence>
<dbReference type="PANTHER" id="PTHR43798">
    <property type="entry name" value="MONOACYLGLYCEROL LIPASE"/>
    <property type="match status" value="1"/>
</dbReference>
<protein>
    <submittedName>
        <fullName evidence="4">Alpha/beta fold hydrolase</fullName>
    </submittedName>
</protein>
<gene>
    <name evidence="4" type="ORF">ACFFRH_32515</name>
</gene>
<evidence type="ECO:0000313" key="5">
    <source>
        <dbReference type="Proteomes" id="UP001589610"/>
    </source>
</evidence>
<sequence>MKPIHLTLVPKTRGRFVMPIAVIGMLACLAPAASAASTAPAASAPAAPAPLAPMAAIAPMAAGTAVASGTPSETGAEPRVPAGFRERRVQVGDVAINYVRGGHGPTLVLLHGYPQTWYTWREVLPELAKHYTVIAPDLRGAGKSDAPAGGYDKKTLAADVHGLLTELGLQRHIRLVGHDIGTMVAYAYAAAHRRDVTKLVLSEAPIPDRDLYTFPALTAKGPGFWNFGYFSLTNGLPERMVNGREEQWVERFVDSLEVRKNGVSDRQVREYARWLRDDAHLRASFEWFRALPRDVADNRAYGARKLTMPVLAIGARGSLGDFVPAQVRRYAGRVTGIVVEDSGHWIFEEHPGQLTRTLLRFLKKN</sequence>
<dbReference type="Gene3D" id="3.40.50.1820">
    <property type="entry name" value="alpha/beta hydrolase"/>
    <property type="match status" value="1"/>
</dbReference>
<evidence type="ECO:0000256" key="1">
    <source>
        <dbReference type="ARBA" id="ARBA00022801"/>
    </source>
</evidence>
<evidence type="ECO:0000259" key="3">
    <source>
        <dbReference type="Pfam" id="PF00561"/>
    </source>
</evidence>
<dbReference type="PRINTS" id="PR00412">
    <property type="entry name" value="EPOXHYDRLASE"/>
</dbReference>
<dbReference type="SUPFAM" id="SSF53474">
    <property type="entry name" value="alpha/beta-Hydrolases"/>
    <property type="match status" value="1"/>
</dbReference>
<dbReference type="Proteomes" id="UP001589610">
    <property type="component" value="Unassembled WGS sequence"/>
</dbReference>